<reference evidence="2" key="1">
    <citation type="submission" date="2012-07" db="EMBL/GenBank/DDBJ databases">
        <title>Genome of the Chinese tree shrew, a rising model animal genetically related to primates.</title>
        <authorList>
            <person name="Zhang G."/>
            <person name="Fan Y."/>
            <person name="Yao Y."/>
            <person name="Huang Z."/>
        </authorList>
    </citation>
    <scope>NUCLEOTIDE SEQUENCE [LARGE SCALE GENOMIC DNA]</scope>
</reference>
<evidence type="ECO:0000313" key="2">
    <source>
        <dbReference type="Proteomes" id="UP000011518"/>
    </source>
</evidence>
<organism evidence="1 2">
    <name type="scientific">Tupaia chinensis</name>
    <name type="common">Chinese tree shrew</name>
    <name type="synonym">Tupaia belangeri chinensis</name>
    <dbReference type="NCBI Taxonomy" id="246437"/>
    <lineage>
        <taxon>Eukaryota</taxon>
        <taxon>Metazoa</taxon>
        <taxon>Chordata</taxon>
        <taxon>Craniata</taxon>
        <taxon>Vertebrata</taxon>
        <taxon>Euteleostomi</taxon>
        <taxon>Mammalia</taxon>
        <taxon>Eutheria</taxon>
        <taxon>Euarchontoglires</taxon>
        <taxon>Scandentia</taxon>
        <taxon>Tupaiidae</taxon>
        <taxon>Tupaia</taxon>
    </lineage>
</organism>
<reference evidence="2" key="2">
    <citation type="journal article" date="2013" name="Nat. Commun.">
        <title>Genome of the Chinese tree shrew.</title>
        <authorList>
            <person name="Fan Y."/>
            <person name="Huang Z.Y."/>
            <person name="Cao C.C."/>
            <person name="Chen C.S."/>
            <person name="Chen Y.X."/>
            <person name="Fan D.D."/>
            <person name="He J."/>
            <person name="Hou H.L."/>
            <person name="Hu L."/>
            <person name="Hu X.T."/>
            <person name="Jiang X.T."/>
            <person name="Lai R."/>
            <person name="Lang Y.S."/>
            <person name="Liang B."/>
            <person name="Liao S.G."/>
            <person name="Mu D."/>
            <person name="Ma Y.Y."/>
            <person name="Niu Y.Y."/>
            <person name="Sun X.Q."/>
            <person name="Xia J.Q."/>
            <person name="Xiao J."/>
            <person name="Xiong Z.Q."/>
            <person name="Xu L."/>
            <person name="Yang L."/>
            <person name="Zhang Y."/>
            <person name="Zhao W."/>
            <person name="Zhao X.D."/>
            <person name="Zheng Y.T."/>
            <person name="Zhou J.M."/>
            <person name="Zhu Y.B."/>
            <person name="Zhang G.J."/>
            <person name="Wang J."/>
            <person name="Yao Y.G."/>
        </authorList>
    </citation>
    <scope>NUCLEOTIDE SEQUENCE [LARGE SCALE GENOMIC DNA]</scope>
</reference>
<dbReference type="EMBL" id="KB320573">
    <property type="protein sequence ID" value="ELW68385.1"/>
    <property type="molecule type" value="Genomic_DNA"/>
</dbReference>
<protein>
    <submittedName>
        <fullName evidence="1">Uncharacterized protein</fullName>
    </submittedName>
</protein>
<keyword evidence="2" id="KW-1185">Reference proteome</keyword>
<name>L9KZJ4_TUPCH</name>
<dbReference type="InParanoid" id="L9KZJ4"/>
<proteinExistence type="predicted"/>
<dbReference type="AlphaFoldDB" id="L9KZJ4"/>
<gene>
    <name evidence="1" type="ORF">TREES_T100008924</name>
</gene>
<accession>L9KZJ4</accession>
<sequence length="117" mass="12971">MVHRPTKRLRGPMPGTGVCMWTRSLDDTEELGHPFQEGLGNGSTLVQLQHLEGTYLTVPPSANQERKCSSCLMFVVLAAYGVAKVKLPVCDPAADSTDMPFSPRHLCLQLHSRRLPW</sequence>
<dbReference type="Proteomes" id="UP000011518">
    <property type="component" value="Unassembled WGS sequence"/>
</dbReference>
<evidence type="ECO:0000313" key="1">
    <source>
        <dbReference type="EMBL" id="ELW68385.1"/>
    </source>
</evidence>